<dbReference type="AlphaFoldDB" id="A0AAX1L9N1"/>
<dbReference type="RefSeq" id="WP_005394483.1">
    <property type="nucleotide sequence ID" value="NZ_CP069534.1"/>
</dbReference>
<evidence type="ECO:0000256" key="2">
    <source>
        <dbReference type="SAM" id="Phobius"/>
    </source>
</evidence>
<feature type="region of interest" description="Disordered" evidence="1">
    <location>
        <begin position="134"/>
        <end position="180"/>
    </location>
</feature>
<gene>
    <name evidence="3" type="ORF">I6J21_12685</name>
</gene>
<protein>
    <submittedName>
        <fullName evidence="3">Uncharacterized protein</fullName>
    </submittedName>
</protein>
<sequence length="396" mass="44859">MTDKKSGTQIDRENLEELRDALRSKHTYLARGIFSDLERNDLTKPQSTWGINVLDRYRKDTLLEDSMVTKLKESLAAGNVKLSQERLQKLNEVTVDNPFLSEAAAQLESMAPEMETFDNFGDWFDRMSDNFQSSFGGSSSGNEREKQKGREDSSDGQERTGKAGEAYGEGFGGVDSNDPLPPDWDRRRKIILLVAGLAFPVLSLFSGDYAGQMLGVTVIGGILGVVLVWMNYEHYKSGGKAHGCIVETAWQMVFFGLWFYAIAFNFPMGVAVLYVAIKRRVWARQLRREMKKQQEEHEYQRACEHLARICSQAVEIADSHRRTRAGLWEMVIKNTQGASVTTGTFQRIIPEGNEEMENMRIADPFLQEGDWVLLNAQSMELDKISEDERRLALSRG</sequence>
<name>A0AAX1L9N1_9CORY</name>
<evidence type="ECO:0000256" key="1">
    <source>
        <dbReference type="SAM" id="MobiDB-lite"/>
    </source>
</evidence>
<dbReference type="EMBL" id="CP069534">
    <property type="protein sequence ID" value="QRP70569.1"/>
    <property type="molecule type" value="Genomic_DNA"/>
</dbReference>
<keyword evidence="2" id="KW-0812">Transmembrane</keyword>
<feature type="compositionally biased region" description="Basic and acidic residues" evidence="1">
    <location>
        <begin position="142"/>
        <end position="162"/>
    </location>
</feature>
<evidence type="ECO:0000313" key="3">
    <source>
        <dbReference type="EMBL" id="QRP70569.1"/>
    </source>
</evidence>
<organism evidence="3 4">
    <name type="scientific">Corynebacterium glucuronolyticum</name>
    <dbReference type="NCBI Taxonomy" id="39791"/>
    <lineage>
        <taxon>Bacteria</taxon>
        <taxon>Bacillati</taxon>
        <taxon>Actinomycetota</taxon>
        <taxon>Actinomycetes</taxon>
        <taxon>Mycobacteriales</taxon>
        <taxon>Corynebacteriaceae</taxon>
        <taxon>Corynebacterium</taxon>
    </lineage>
</organism>
<keyword evidence="2" id="KW-1133">Transmembrane helix</keyword>
<proteinExistence type="predicted"/>
<reference evidence="3" key="1">
    <citation type="submission" date="2021-02" db="EMBL/GenBank/DDBJ databases">
        <title>FDA dAtabase for Regulatory Grade micrObial Sequences (FDA-ARGOS): Supporting development and validation of Infectious Disease Dx tests.</title>
        <authorList>
            <person name="Sproer C."/>
            <person name="Gronow S."/>
            <person name="Severitt S."/>
            <person name="Schroder I."/>
            <person name="Tallon L."/>
            <person name="Sadzewicz L."/>
            <person name="Zhao X."/>
            <person name="Boylan J."/>
            <person name="Ott S."/>
            <person name="Bowen H."/>
            <person name="Vavikolanu K."/>
            <person name="Mehta A."/>
            <person name="Aluvathingal J."/>
            <person name="Nadendla S."/>
            <person name="Lowell S."/>
            <person name="Myers T."/>
            <person name="Yan Y."/>
            <person name="Sichtig H."/>
        </authorList>
    </citation>
    <scope>NUCLEOTIDE SEQUENCE</scope>
    <source>
        <strain evidence="3">FDAARGOS_1191</strain>
    </source>
</reference>
<feature type="transmembrane region" description="Helical" evidence="2">
    <location>
        <begin position="190"/>
        <end position="207"/>
    </location>
</feature>
<evidence type="ECO:0000313" key="4">
    <source>
        <dbReference type="Proteomes" id="UP000617681"/>
    </source>
</evidence>
<keyword evidence="2" id="KW-0472">Membrane</keyword>
<dbReference type="Proteomes" id="UP000617681">
    <property type="component" value="Chromosome"/>
</dbReference>
<feature type="transmembrane region" description="Helical" evidence="2">
    <location>
        <begin position="253"/>
        <end position="277"/>
    </location>
</feature>
<feature type="transmembrane region" description="Helical" evidence="2">
    <location>
        <begin position="213"/>
        <end position="232"/>
    </location>
</feature>
<accession>A0AAX1L9N1</accession>